<evidence type="ECO:0000256" key="3">
    <source>
        <dbReference type="ARBA" id="ARBA00022737"/>
    </source>
</evidence>
<evidence type="ECO:0000313" key="5">
    <source>
        <dbReference type="EMBL" id="EHQ28456.1"/>
    </source>
</evidence>
<evidence type="ECO:0000256" key="1">
    <source>
        <dbReference type="ARBA" id="ARBA00007274"/>
    </source>
</evidence>
<name>H1Y0I9_9SPHI</name>
<protein>
    <submittedName>
        <fullName evidence="5">Acetyltransferase, CysE/LacA/LpxA/NodL family</fullName>
    </submittedName>
</protein>
<keyword evidence="6" id="KW-1185">Reference proteome</keyword>
<keyword evidence="4" id="KW-0012">Acyltransferase</keyword>
<keyword evidence="2" id="KW-0808">Transferase</keyword>
<comment type="similarity">
    <text evidence="1">Belongs to the transferase hexapeptide repeat family.</text>
</comment>
<dbReference type="PANTHER" id="PTHR23416:SF23">
    <property type="entry name" value="ACETYLTRANSFERASE C18B11.09C-RELATED"/>
    <property type="match status" value="1"/>
</dbReference>
<organism evidence="5 6">
    <name type="scientific">Mucilaginibacter paludis DSM 18603</name>
    <dbReference type="NCBI Taxonomy" id="714943"/>
    <lineage>
        <taxon>Bacteria</taxon>
        <taxon>Pseudomonadati</taxon>
        <taxon>Bacteroidota</taxon>
        <taxon>Sphingobacteriia</taxon>
        <taxon>Sphingobacteriales</taxon>
        <taxon>Sphingobacteriaceae</taxon>
        <taxon>Mucilaginibacter</taxon>
    </lineage>
</organism>
<gene>
    <name evidence="5" type="ORF">Mucpa_4366</name>
</gene>
<dbReference type="InterPro" id="IPR011004">
    <property type="entry name" value="Trimer_LpxA-like_sf"/>
</dbReference>
<dbReference type="eggNOG" id="COG0110">
    <property type="taxonomic scope" value="Bacteria"/>
</dbReference>
<accession>H1Y0I9</accession>
<dbReference type="OrthoDB" id="755870at2"/>
<dbReference type="Gene3D" id="2.160.10.10">
    <property type="entry name" value="Hexapeptide repeat proteins"/>
    <property type="match status" value="1"/>
</dbReference>
<dbReference type="Proteomes" id="UP000002774">
    <property type="component" value="Chromosome"/>
</dbReference>
<dbReference type="SUPFAM" id="SSF51161">
    <property type="entry name" value="Trimeric LpxA-like enzymes"/>
    <property type="match status" value="1"/>
</dbReference>
<dbReference type="Pfam" id="PF00132">
    <property type="entry name" value="Hexapep"/>
    <property type="match status" value="1"/>
</dbReference>
<evidence type="ECO:0000313" key="6">
    <source>
        <dbReference type="Proteomes" id="UP000002774"/>
    </source>
</evidence>
<reference evidence="5" key="1">
    <citation type="submission" date="2011-09" db="EMBL/GenBank/DDBJ databases">
        <title>The permanent draft genome of Mucilaginibacter paludis DSM 18603.</title>
        <authorList>
            <consortium name="US DOE Joint Genome Institute (JGI-PGF)"/>
            <person name="Lucas S."/>
            <person name="Han J."/>
            <person name="Lapidus A."/>
            <person name="Bruce D."/>
            <person name="Goodwin L."/>
            <person name="Pitluck S."/>
            <person name="Peters L."/>
            <person name="Kyrpides N."/>
            <person name="Mavromatis K."/>
            <person name="Ivanova N."/>
            <person name="Mikhailova N."/>
            <person name="Held B."/>
            <person name="Detter J.C."/>
            <person name="Tapia R."/>
            <person name="Han C."/>
            <person name="Land M."/>
            <person name="Hauser L."/>
            <person name="Markowitz V."/>
            <person name="Cheng J.-F."/>
            <person name="Hugenholtz P."/>
            <person name="Woyke T."/>
            <person name="Wu D."/>
            <person name="Tindall B."/>
            <person name="Brambilla E."/>
            <person name="Klenk H.-P."/>
            <person name="Eisen J.A."/>
        </authorList>
    </citation>
    <scope>NUCLEOTIDE SEQUENCE [LARGE SCALE GENOMIC DNA]</scope>
    <source>
        <strain evidence="5">DSM 18603</strain>
    </source>
</reference>
<dbReference type="EMBL" id="CM001403">
    <property type="protein sequence ID" value="EHQ28456.1"/>
    <property type="molecule type" value="Genomic_DNA"/>
</dbReference>
<dbReference type="STRING" id="714943.Mucpa_4366"/>
<dbReference type="GO" id="GO:0005829">
    <property type="term" value="C:cytosol"/>
    <property type="evidence" value="ECO:0007669"/>
    <property type="project" value="TreeGrafter"/>
</dbReference>
<evidence type="ECO:0000256" key="4">
    <source>
        <dbReference type="ARBA" id="ARBA00023315"/>
    </source>
</evidence>
<dbReference type="GO" id="GO:0008374">
    <property type="term" value="F:O-acyltransferase activity"/>
    <property type="evidence" value="ECO:0007669"/>
    <property type="project" value="TreeGrafter"/>
</dbReference>
<evidence type="ECO:0000256" key="2">
    <source>
        <dbReference type="ARBA" id="ARBA00022679"/>
    </source>
</evidence>
<proteinExistence type="inferred from homology"/>
<dbReference type="PROSITE" id="PS00101">
    <property type="entry name" value="HEXAPEP_TRANSFERASES"/>
    <property type="match status" value="1"/>
</dbReference>
<dbReference type="InterPro" id="IPR018357">
    <property type="entry name" value="Hexapep_transf_CS"/>
</dbReference>
<keyword evidence="3" id="KW-0677">Repeat</keyword>
<dbReference type="InterPro" id="IPR001451">
    <property type="entry name" value="Hexapep"/>
</dbReference>
<dbReference type="HOGENOM" id="CLU_051638_7_2_10"/>
<dbReference type="PANTHER" id="PTHR23416">
    <property type="entry name" value="SIALIC ACID SYNTHASE-RELATED"/>
    <property type="match status" value="1"/>
</dbReference>
<dbReference type="AlphaFoldDB" id="H1Y0I9"/>
<sequence>MASLSVLFKNRAKFPLFSLPFFKAWAKRILLWPEMYQRSKTRRRLVYRGAIISRTAEIGKVYAGGNAKNLIVGDHTFIGTVELALHDKIQIGSYVCINDQVKILTASHGLNDPYWKHVKAPIIIDDYAWIATSAIILPGVKIGRGAVVGAGAVVSKNVEPFQIVAGNPAKAINKTRTEDLRYNPCEFLAVNQAWLKG</sequence>
<dbReference type="InterPro" id="IPR051159">
    <property type="entry name" value="Hexapeptide_acetyltransf"/>
</dbReference>
<dbReference type="RefSeq" id="WP_008509285.1">
    <property type="nucleotide sequence ID" value="NZ_CM001403.1"/>
</dbReference>